<dbReference type="EMBL" id="BAAAPE010000023">
    <property type="protein sequence ID" value="GAA2100419.1"/>
    <property type="molecule type" value="Genomic_DNA"/>
</dbReference>
<reference evidence="2 3" key="1">
    <citation type="journal article" date="2019" name="Int. J. Syst. Evol. Microbiol.">
        <title>The Global Catalogue of Microorganisms (GCM) 10K type strain sequencing project: providing services to taxonomists for standard genome sequencing and annotation.</title>
        <authorList>
            <consortium name="The Broad Institute Genomics Platform"/>
            <consortium name="The Broad Institute Genome Sequencing Center for Infectious Disease"/>
            <person name="Wu L."/>
            <person name="Ma J."/>
        </authorList>
    </citation>
    <scope>NUCLEOTIDE SEQUENCE [LARGE SCALE GENOMIC DNA]</scope>
    <source>
        <strain evidence="2 3">JCM 15478</strain>
    </source>
</reference>
<evidence type="ECO:0000313" key="3">
    <source>
        <dbReference type="Proteomes" id="UP001500016"/>
    </source>
</evidence>
<accession>A0ABN2WXM8</accession>
<dbReference type="SUPFAM" id="SSF46785">
    <property type="entry name" value="Winged helix' DNA-binding domain"/>
    <property type="match status" value="1"/>
</dbReference>
<name>A0ABN2WXM8_9ACTN</name>
<organism evidence="2 3">
    <name type="scientific">Streptomyces albiaxialis</name>
    <dbReference type="NCBI Taxonomy" id="329523"/>
    <lineage>
        <taxon>Bacteria</taxon>
        <taxon>Bacillati</taxon>
        <taxon>Actinomycetota</taxon>
        <taxon>Actinomycetes</taxon>
        <taxon>Kitasatosporales</taxon>
        <taxon>Streptomycetaceae</taxon>
        <taxon>Streptomyces</taxon>
    </lineage>
</organism>
<sequence length="244" mass="26648">MSPGRLRRPVRRVVRELLTAAGPLPYADLVTRSTVRADRVTTALDSLVRSGWAVRGAEGYRLTPDGRGWAAAALAGTREGRATETEANDQRGAFEWTLWLKSDTDPTVMLTGLTWAREEDAAGAGPDDLLPTVLENVRARYVQYLSARVIDFDARWLTADEARAARRERERAEKADRESEARRPKAILLMVAGVCCPLLSKPVEWLGIHRALVSSVGGFLGAVLICVGGWLLITSLAGRRSGEA</sequence>
<gene>
    <name evidence="2" type="ORF">GCM10009801_72920</name>
</gene>
<evidence type="ECO:0000313" key="2">
    <source>
        <dbReference type="EMBL" id="GAA2100419.1"/>
    </source>
</evidence>
<keyword evidence="1" id="KW-1133">Transmembrane helix</keyword>
<dbReference type="Proteomes" id="UP001500016">
    <property type="component" value="Unassembled WGS sequence"/>
</dbReference>
<keyword evidence="3" id="KW-1185">Reference proteome</keyword>
<feature type="transmembrane region" description="Helical" evidence="1">
    <location>
        <begin position="211"/>
        <end position="233"/>
    </location>
</feature>
<dbReference type="InterPro" id="IPR036390">
    <property type="entry name" value="WH_DNA-bd_sf"/>
</dbReference>
<proteinExistence type="predicted"/>
<comment type="caution">
    <text evidence="2">The sequence shown here is derived from an EMBL/GenBank/DDBJ whole genome shotgun (WGS) entry which is preliminary data.</text>
</comment>
<dbReference type="RefSeq" id="WP_344534519.1">
    <property type="nucleotide sequence ID" value="NZ_BAAAPE010000023.1"/>
</dbReference>
<evidence type="ECO:0000256" key="1">
    <source>
        <dbReference type="SAM" id="Phobius"/>
    </source>
</evidence>
<keyword evidence="1" id="KW-0472">Membrane</keyword>
<keyword evidence="1" id="KW-0812">Transmembrane</keyword>
<protein>
    <submittedName>
        <fullName evidence="2">Uncharacterized protein</fullName>
    </submittedName>
</protein>